<feature type="region of interest" description="Disordered" evidence="2">
    <location>
        <begin position="82"/>
        <end position="105"/>
    </location>
</feature>
<name>A0A8C6UVJ4_9GOBI</name>
<dbReference type="Ensembl" id="ENSNMLT00000044518.1">
    <property type="protein sequence ID" value="ENSNMLP00000040009.1"/>
    <property type="gene ID" value="ENSNMLG00000024630.1"/>
</dbReference>
<dbReference type="GO" id="GO:0005783">
    <property type="term" value="C:endoplasmic reticulum"/>
    <property type="evidence" value="ECO:0007669"/>
    <property type="project" value="TreeGrafter"/>
</dbReference>
<dbReference type="AlphaFoldDB" id="A0A8C6UVJ4"/>
<reference evidence="4" key="2">
    <citation type="submission" date="2025-09" db="UniProtKB">
        <authorList>
            <consortium name="Ensembl"/>
        </authorList>
    </citation>
    <scope>IDENTIFICATION</scope>
</reference>
<evidence type="ECO:0000313" key="4">
    <source>
        <dbReference type="Ensembl" id="ENSNMLP00000040009.1"/>
    </source>
</evidence>
<reference evidence="4" key="1">
    <citation type="submission" date="2025-08" db="UniProtKB">
        <authorList>
            <consortium name="Ensembl"/>
        </authorList>
    </citation>
    <scope>IDENTIFICATION</scope>
</reference>
<evidence type="ECO:0000256" key="2">
    <source>
        <dbReference type="SAM" id="MobiDB-lite"/>
    </source>
</evidence>
<evidence type="ECO:0000256" key="1">
    <source>
        <dbReference type="ARBA" id="ARBA00017902"/>
    </source>
</evidence>
<proteinExistence type="predicted"/>
<keyword evidence="3" id="KW-0472">Membrane</keyword>
<feature type="transmembrane region" description="Helical" evidence="3">
    <location>
        <begin position="55"/>
        <end position="74"/>
    </location>
</feature>
<accession>A0A8C6UVJ4</accession>
<dbReference type="PANTHER" id="PTHR31019:SF1">
    <property type="entry name" value="SMALL INTEGRAL MEMBRANE PROTEIN 14"/>
    <property type="match status" value="1"/>
</dbReference>
<keyword evidence="3" id="KW-1133">Transmembrane helix</keyword>
<dbReference type="InterPro" id="IPR020309">
    <property type="entry name" value="Smim-14"/>
</dbReference>
<evidence type="ECO:0000256" key="3">
    <source>
        <dbReference type="SAM" id="Phobius"/>
    </source>
</evidence>
<protein>
    <recommendedName>
        <fullName evidence="1">Small integral membrane protein 14</fullName>
    </recommendedName>
</protein>
<evidence type="ECO:0000313" key="5">
    <source>
        <dbReference type="Proteomes" id="UP000694523"/>
    </source>
</evidence>
<dbReference type="PANTHER" id="PTHR31019">
    <property type="entry name" value="SMALL INTEGRAL MEMBRANE PROTEIN 14"/>
    <property type="match status" value="1"/>
</dbReference>
<organism evidence="4 5">
    <name type="scientific">Neogobius melanostomus</name>
    <name type="common">round goby</name>
    <dbReference type="NCBI Taxonomy" id="47308"/>
    <lineage>
        <taxon>Eukaryota</taxon>
        <taxon>Metazoa</taxon>
        <taxon>Chordata</taxon>
        <taxon>Craniata</taxon>
        <taxon>Vertebrata</taxon>
        <taxon>Euteleostomi</taxon>
        <taxon>Actinopterygii</taxon>
        <taxon>Neopterygii</taxon>
        <taxon>Teleostei</taxon>
        <taxon>Neoteleostei</taxon>
        <taxon>Acanthomorphata</taxon>
        <taxon>Gobiaria</taxon>
        <taxon>Gobiiformes</taxon>
        <taxon>Gobioidei</taxon>
        <taxon>Gobiidae</taxon>
        <taxon>Benthophilinae</taxon>
        <taxon>Neogobiini</taxon>
        <taxon>Neogobius</taxon>
    </lineage>
</organism>
<dbReference type="Pfam" id="PF11027">
    <property type="entry name" value="DUF2615"/>
    <property type="match status" value="1"/>
</dbReference>
<keyword evidence="5" id="KW-1185">Reference proteome</keyword>
<dbReference type="Proteomes" id="UP000694523">
    <property type="component" value="Unplaced"/>
</dbReference>
<keyword evidence="3" id="KW-0812">Transmembrane</keyword>
<sequence length="105" mass="11563">MAEGGFDPCECICSHEHAMRRLLNLLRQSQSFCTDTECPVELPGPGGFNSAQNDITWQMILIGWLLLALLLFLLRPMSLRSSRRADKSIGPPNSGSQEPPAPPID</sequence>